<dbReference type="Proteomes" id="UP000289193">
    <property type="component" value="Unassembled WGS sequence"/>
</dbReference>
<dbReference type="EC" id="2.7.13.3" evidence="2"/>
<dbReference type="InterPro" id="IPR036890">
    <property type="entry name" value="HATPase_C_sf"/>
</dbReference>
<dbReference type="SMART" id="SM00387">
    <property type="entry name" value="HATPase_c"/>
    <property type="match status" value="1"/>
</dbReference>
<dbReference type="AlphaFoldDB" id="A0AAX2AAW8"/>
<dbReference type="SUPFAM" id="SSF47384">
    <property type="entry name" value="Homodimeric domain of signal transducing histidine kinase"/>
    <property type="match status" value="1"/>
</dbReference>
<keyword evidence="4" id="KW-0812">Transmembrane</keyword>
<gene>
    <name evidence="6" type="ORF">CRV05_08015</name>
</gene>
<dbReference type="CDD" id="cd00082">
    <property type="entry name" value="HisKA"/>
    <property type="match status" value="1"/>
</dbReference>
<dbReference type="InterPro" id="IPR005467">
    <property type="entry name" value="His_kinase_dom"/>
</dbReference>
<proteinExistence type="predicted"/>
<dbReference type="SUPFAM" id="SSF55874">
    <property type="entry name" value="ATPase domain of HSP90 chaperone/DNA topoisomerase II/histidine kinase"/>
    <property type="match status" value="1"/>
</dbReference>
<comment type="caution">
    <text evidence="6">The sequence shown here is derived from an EMBL/GenBank/DDBJ whole genome shotgun (WGS) entry which is preliminary data.</text>
</comment>
<evidence type="ECO:0000259" key="5">
    <source>
        <dbReference type="PROSITE" id="PS50109"/>
    </source>
</evidence>
<keyword evidence="7" id="KW-1185">Reference proteome</keyword>
<dbReference type="Pfam" id="PF02518">
    <property type="entry name" value="HATPase_c"/>
    <property type="match status" value="1"/>
</dbReference>
<keyword evidence="6" id="KW-0418">Kinase</keyword>
<dbReference type="PANTHER" id="PTHR43547:SF2">
    <property type="entry name" value="HYBRID SIGNAL TRANSDUCTION HISTIDINE KINASE C"/>
    <property type="match status" value="1"/>
</dbReference>
<evidence type="ECO:0000256" key="4">
    <source>
        <dbReference type="SAM" id="Phobius"/>
    </source>
</evidence>
<comment type="catalytic activity">
    <reaction evidence="1">
        <text>ATP + protein L-histidine = ADP + protein N-phospho-L-histidine.</text>
        <dbReference type="EC" id="2.7.13.3"/>
    </reaction>
</comment>
<feature type="domain" description="Histidine kinase" evidence="5">
    <location>
        <begin position="139"/>
        <end position="339"/>
    </location>
</feature>
<keyword evidence="6" id="KW-0808">Transferase</keyword>
<reference evidence="6 7" key="1">
    <citation type="submission" date="2017-10" db="EMBL/GenBank/DDBJ databases">
        <title>Genomics of the genus Arcobacter.</title>
        <authorList>
            <person name="Perez-Cataluna A."/>
            <person name="Figueras M.J."/>
        </authorList>
    </citation>
    <scope>NUCLEOTIDE SEQUENCE [LARGE SCALE GENOMIC DNA]</scope>
    <source>
        <strain evidence="6 7">CECT 7835</strain>
    </source>
</reference>
<evidence type="ECO:0000256" key="2">
    <source>
        <dbReference type="ARBA" id="ARBA00012438"/>
    </source>
</evidence>
<dbReference type="InterPro" id="IPR003594">
    <property type="entry name" value="HATPase_dom"/>
</dbReference>
<dbReference type="PANTHER" id="PTHR43547">
    <property type="entry name" value="TWO-COMPONENT HISTIDINE KINASE"/>
    <property type="match status" value="1"/>
</dbReference>
<evidence type="ECO:0000256" key="3">
    <source>
        <dbReference type="ARBA" id="ARBA00022553"/>
    </source>
</evidence>
<organism evidence="6 7">
    <name type="scientific">Halarcobacter bivalviorum</name>
    <dbReference type="NCBI Taxonomy" id="663364"/>
    <lineage>
        <taxon>Bacteria</taxon>
        <taxon>Pseudomonadati</taxon>
        <taxon>Campylobacterota</taxon>
        <taxon>Epsilonproteobacteria</taxon>
        <taxon>Campylobacterales</taxon>
        <taxon>Arcobacteraceae</taxon>
        <taxon>Halarcobacter</taxon>
    </lineage>
</organism>
<dbReference type="InterPro" id="IPR036097">
    <property type="entry name" value="HisK_dim/P_sf"/>
</dbReference>
<keyword evidence="3" id="KW-0597">Phosphoprotein</keyword>
<accession>A0AAX2AAW8</accession>
<dbReference type="Gene3D" id="1.10.287.130">
    <property type="match status" value="1"/>
</dbReference>
<evidence type="ECO:0000256" key="1">
    <source>
        <dbReference type="ARBA" id="ARBA00000085"/>
    </source>
</evidence>
<evidence type="ECO:0000313" key="6">
    <source>
        <dbReference type="EMBL" id="RXK09866.1"/>
    </source>
</evidence>
<name>A0AAX2AAW8_9BACT</name>
<dbReference type="GO" id="GO:0000155">
    <property type="term" value="F:phosphorelay sensor kinase activity"/>
    <property type="evidence" value="ECO:0007669"/>
    <property type="project" value="InterPro"/>
</dbReference>
<protein>
    <recommendedName>
        <fullName evidence="2">histidine kinase</fullName>
        <ecNumber evidence="2">2.7.13.3</ecNumber>
    </recommendedName>
</protein>
<keyword evidence="4" id="KW-0472">Membrane</keyword>
<keyword evidence="4" id="KW-1133">Transmembrane helix</keyword>
<feature type="transmembrane region" description="Helical" evidence="4">
    <location>
        <begin position="100"/>
        <end position="119"/>
    </location>
</feature>
<dbReference type="EMBL" id="PDKM01000004">
    <property type="protein sequence ID" value="RXK09866.1"/>
    <property type="molecule type" value="Genomic_DNA"/>
</dbReference>
<dbReference type="InterPro" id="IPR004358">
    <property type="entry name" value="Sig_transdc_His_kin-like_C"/>
</dbReference>
<sequence>MQNIASKISANIIYADMSNLAIDTSKISNSIQYKYALYDKNHVKLAGNIDIKVDINQAIQKIKGDYVLVDSSPRGHLGVFHIAIQENSFKKIRTELLEDIIFYFILIFALISLVGYYLANLFIDPIINERRKLNTFIKDTTHELNTPITAILMSTGKDAPLTEKNMQRINLSAKRISEIYKDLVYLFLQDNKKIHEPTMIYLDDVIKEQLEYFQAFATKKKLTINSNLERTAFKIDKESFIRMFNNVVSNAIKYNKIGGEISVSLKNHTLIVEDSGIGIKKDRLKDIFKRYYRATKEQGGFGVGLNIVYHICRTYGIKIDVKSVESQGSIFTFKLPKEEKL</sequence>
<dbReference type="Gene3D" id="3.30.565.10">
    <property type="entry name" value="Histidine kinase-like ATPase, C-terminal domain"/>
    <property type="match status" value="1"/>
</dbReference>
<dbReference type="InterPro" id="IPR003661">
    <property type="entry name" value="HisK_dim/P_dom"/>
</dbReference>
<dbReference type="PRINTS" id="PR00344">
    <property type="entry name" value="BCTRLSENSOR"/>
</dbReference>
<dbReference type="PROSITE" id="PS50109">
    <property type="entry name" value="HIS_KIN"/>
    <property type="match status" value="1"/>
</dbReference>
<evidence type="ECO:0000313" key="7">
    <source>
        <dbReference type="Proteomes" id="UP000289193"/>
    </source>
</evidence>